<evidence type="ECO:0000259" key="15">
    <source>
        <dbReference type="PROSITE" id="PS50053"/>
    </source>
</evidence>
<dbReference type="GO" id="GO:0008270">
    <property type="term" value="F:zinc ion binding"/>
    <property type="evidence" value="ECO:0007669"/>
    <property type="project" value="UniProtKB-KW"/>
</dbReference>
<dbReference type="InterPro" id="IPR045134">
    <property type="entry name" value="UHRF1/2-like"/>
</dbReference>
<dbReference type="GO" id="GO:0061630">
    <property type="term" value="F:ubiquitin protein ligase activity"/>
    <property type="evidence" value="ECO:0007669"/>
    <property type="project" value="UniProtKB-EC"/>
</dbReference>
<dbReference type="CDD" id="cd15525">
    <property type="entry name" value="PHD_UHRF1_2"/>
    <property type="match status" value="1"/>
</dbReference>
<dbReference type="InterPro" id="IPR021991">
    <property type="entry name" value="TTD_dom"/>
</dbReference>
<evidence type="ECO:0000256" key="8">
    <source>
        <dbReference type="ARBA" id="ARBA00022833"/>
    </source>
</evidence>
<dbReference type="PROSITE" id="PS51015">
    <property type="entry name" value="YDG"/>
    <property type="match status" value="1"/>
</dbReference>
<dbReference type="Gene3D" id="3.30.40.10">
    <property type="entry name" value="Zinc/RING finger domain, C3HC4 (zinc finger)"/>
    <property type="match status" value="1"/>
</dbReference>
<comment type="pathway">
    <text evidence="2">Protein modification; protein ubiquitination.</text>
</comment>
<dbReference type="InterPro" id="IPR001841">
    <property type="entry name" value="Znf_RING"/>
</dbReference>
<dbReference type="InterPro" id="IPR019786">
    <property type="entry name" value="Zinc_finger_PHD-type_CS"/>
</dbReference>
<dbReference type="SUPFAM" id="SSF54236">
    <property type="entry name" value="Ubiquitin-like"/>
    <property type="match status" value="1"/>
</dbReference>
<evidence type="ECO:0000256" key="13">
    <source>
        <dbReference type="PROSITE-ProRule" id="PRU00358"/>
    </source>
</evidence>
<dbReference type="Gene3D" id="2.30.30.1150">
    <property type="match status" value="1"/>
</dbReference>
<gene>
    <name evidence="18" type="ORF">HICCMSTLAB_LOCUS1647</name>
</gene>
<dbReference type="PROSITE" id="PS50016">
    <property type="entry name" value="ZF_PHD_2"/>
    <property type="match status" value="1"/>
</dbReference>
<dbReference type="AlphaFoldDB" id="A0A8J2H3T9"/>
<dbReference type="InterPro" id="IPR017907">
    <property type="entry name" value="Znf_RING_CS"/>
</dbReference>
<dbReference type="Pfam" id="PF12148">
    <property type="entry name" value="TTD"/>
    <property type="match status" value="1"/>
</dbReference>
<dbReference type="SUPFAM" id="SSF57903">
    <property type="entry name" value="FYVE/PHD zinc finger"/>
    <property type="match status" value="1"/>
</dbReference>
<dbReference type="GO" id="GO:0003677">
    <property type="term" value="F:DNA binding"/>
    <property type="evidence" value="ECO:0007669"/>
    <property type="project" value="UniProtKB-KW"/>
</dbReference>
<evidence type="ECO:0000256" key="4">
    <source>
        <dbReference type="ARBA" id="ARBA00022679"/>
    </source>
</evidence>
<keyword evidence="4" id="KW-0808">Transferase</keyword>
<evidence type="ECO:0000259" key="14">
    <source>
        <dbReference type="PROSITE" id="PS50016"/>
    </source>
</evidence>
<feature type="domain" description="Ubiquitin-like" evidence="15">
    <location>
        <begin position="1"/>
        <end position="77"/>
    </location>
</feature>
<dbReference type="InterPro" id="IPR001965">
    <property type="entry name" value="Znf_PHD"/>
</dbReference>
<dbReference type="InterPro" id="IPR003105">
    <property type="entry name" value="SRA_YDG"/>
</dbReference>
<dbReference type="InterPro" id="IPR036987">
    <property type="entry name" value="SRA-YDG_sf"/>
</dbReference>
<dbReference type="PROSITE" id="PS50053">
    <property type="entry name" value="UBIQUITIN_2"/>
    <property type="match status" value="1"/>
</dbReference>
<dbReference type="EMBL" id="CAJNRD030001116">
    <property type="protein sequence ID" value="CAG5075493.1"/>
    <property type="molecule type" value="Genomic_DNA"/>
</dbReference>
<dbReference type="SMART" id="SM00466">
    <property type="entry name" value="SRA"/>
    <property type="match status" value="1"/>
</dbReference>
<dbReference type="PANTHER" id="PTHR14140">
    <property type="entry name" value="E3 UBIQUITIN-PROTEIN LIGASE UHRF-RELATED"/>
    <property type="match status" value="1"/>
</dbReference>
<dbReference type="PROSITE" id="PS00518">
    <property type="entry name" value="ZF_RING_1"/>
    <property type="match status" value="1"/>
</dbReference>
<dbReference type="SMART" id="SM00184">
    <property type="entry name" value="RING"/>
    <property type="match status" value="2"/>
</dbReference>
<dbReference type="OrthoDB" id="2270193at2759"/>
<sequence length="775" mass="88694">MFIIIRTIDGKLEKTLEISKTISISDLKVRIAAVFSVKLSHIHLFYRGKQLEDCYRVYDYHLNHHEVVQLLIKPKSSTVENKCLTNFTQNDKINGLALVSPKEDSTTIDKQSESTSRYYRTGDPIDCINEENGAWYEAIIQNIYNDVNKQCLIYRVQWTFLVDTEPFDVTENMIRPRARHCLSIDQIKINDKVMVNYNIDEPNKIGYWYDFTVKNIKKNNQSINLAGVLHTGSDGAELKIENCKVNSRSKIYKIEKPALHYSDFENNSNFNEVDDKPRTIVITCNVCEDDKNVKCKECGCFVCSGKEKSHEIILCDECDKAYHISCLNPPLEQVPEDDWYCPECKIHDDLVIKAGEKLRPSKRKIKPDLKKGQKDWGRGMGCMSRVKDCTIVPTNHKGPIPGTEVGMSWRYRLQVSEAGVHRPHVAGIHGRENECAYSLVLSGGYEDDVDNGDEFLYTGSGGRDLSGNKRTAAQSSDQKLTKMNKALALNCNAQFNNVEGATAINWQEGIPVRVIRSAKLKKYHQAKIYAPEEGFRYDGIYKVVKYFPEKGKRGFLVWRYLLRRDDPNPSPWTSEGKKRIKNLGLRMIEYDLPSNVLTVKNMEINDQKKNLKRKRDKLGKDKNESCSKKPKVIHYELEENIVKLIDSDKLNKKVWKDCCSLLSEGKMRFINNVIDRFTCVCCQEIVWKPITTKCLHNICQNCICRSFKADVFTCPVCRHSIKKTRLEKINEQLAVTLENLFPGYGSERMTSFLAKSAINTLGHINVISSCSSGSI</sequence>
<dbReference type="Pfam" id="PF02182">
    <property type="entry name" value="SAD_SRA"/>
    <property type="match status" value="1"/>
</dbReference>
<evidence type="ECO:0000256" key="1">
    <source>
        <dbReference type="ARBA" id="ARBA00000900"/>
    </source>
</evidence>
<evidence type="ECO:0000256" key="5">
    <source>
        <dbReference type="ARBA" id="ARBA00022723"/>
    </source>
</evidence>
<keyword evidence="8" id="KW-0862">Zinc</keyword>
<dbReference type="SUPFAM" id="SSF88697">
    <property type="entry name" value="PUA domain-like"/>
    <property type="match status" value="1"/>
</dbReference>
<dbReference type="InterPro" id="IPR011011">
    <property type="entry name" value="Znf_FYVE_PHD"/>
</dbReference>
<keyword evidence="9" id="KW-0238">DNA-binding</keyword>
<dbReference type="Gene3D" id="2.30.280.10">
    <property type="entry name" value="SRA-YDG"/>
    <property type="match status" value="1"/>
</dbReference>
<feature type="domain" description="RING-type" evidence="16">
    <location>
        <begin position="679"/>
        <end position="718"/>
    </location>
</feature>
<dbReference type="Pfam" id="PF00628">
    <property type="entry name" value="PHD"/>
    <property type="match status" value="1"/>
</dbReference>
<keyword evidence="10 13" id="KW-0539">Nucleus</keyword>
<dbReference type="UniPathway" id="UPA00143"/>
<name>A0A8J2H3T9_COTCN</name>
<dbReference type="InterPro" id="IPR019787">
    <property type="entry name" value="Znf_PHD-finger"/>
</dbReference>
<dbReference type="SMART" id="SM00249">
    <property type="entry name" value="PHD"/>
    <property type="match status" value="1"/>
</dbReference>
<dbReference type="CDD" id="cd20387">
    <property type="entry name" value="Tudor_UHRF_rpt1"/>
    <property type="match status" value="1"/>
</dbReference>
<evidence type="ECO:0000256" key="11">
    <source>
        <dbReference type="ARBA" id="ARBA00023306"/>
    </source>
</evidence>
<dbReference type="InterPro" id="IPR029071">
    <property type="entry name" value="Ubiquitin-like_domsf"/>
</dbReference>
<dbReference type="InterPro" id="IPR015947">
    <property type="entry name" value="PUA-like_sf"/>
</dbReference>
<dbReference type="GO" id="GO:0005634">
    <property type="term" value="C:nucleus"/>
    <property type="evidence" value="ECO:0007669"/>
    <property type="project" value="UniProtKB-SubCell"/>
</dbReference>
<dbReference type="GO" id="GO:0016567">
    <property type="term" value="P:protein ubiquitination"/>
    <property type="evidence" value="ECO:0007669"/>
    <property type="project" value="UniProtKB-UniPathway"/>
</dbReference>
<dbReference type="SUPFAM" id="SSF57850">
    <property type="entry name" value="RING/U-box"/>
    <property type="match status" value="1"/>
</dbReference>
<dbReference type="PANTHER" id="PTHR14140:SF45">
    <property type="entry name" value="RING-TYPE E3 UBIQUITIN TRANSFERASE"/>
    <property type="match status" value="1"/>
</dbReference>
<dbReference type="FunFam" id="2.30.280.10:FF:000004">
    <property type="entry name" value="E3 ubiquitin-protein ligase UHRF2"/>
    <property type="match status" value="1"/>
</dbReference>
<feature type="domain" description="YDG" evidence="17">
    <location>
        <begin position="398"/>
        <end position="564"/>
    </location>
</feature>
<evidence type="ECO:0000256" key="6">
    <source>
        <dbReference type="ARBA" id="ARBA00022771"/>
    </source>
</evidence>
<evidence type="ECO:0000313" key="19">
    <source>
        <dbReference type="Proteomes" id="UP000786811"/>
    </source>
</evidence>
<comment type="catalytic activity">
    <reaction evidence="1">
        <text>S-ubiquitinyl-[E2 ubiquitin-conjugating enzyme]-L-cysteine + [acceptor protein]-L-lysine = [E2 ubiquitin-conjugating enzyme]-L-cysteine + N(6)-ubiquitinyl-[acceptor protein]-L-lysine.</text>
        <dbReference type="EC" id="2.3.2.27"/>
    </reaction>
</comment>
<keyword evidence="11" id="KW-0131">Cell cycle</keyword>
<dbReference type="Proteomes" id="UP000786811">
    <property type="component" value="Unassembled WGS sequence"/>
</dbReference>
<dbReference type="EC" id="2.3.2.27" evidence="3"/>
<evidence type="ECO:0000256" key="2">
    <source>
        <dbReference type="ARBA" id="ARBA00004906"/>
    </source>
</evidence>
<dbReference type="PROSITE" id="PS50089">
    <property type="entry name" value="ZF_RING_2"/>
    <property type="match status" value="1"/>
</dbReference>
<comment type="subcellular location">
    <subcellularLocation>
        <location evidence="13">Nucleus</location>
    </subcellularLocation>
</comment>
<keyword evidence="7" id="KW-0833">Ubl conjugation pathway</keyword>
<comment type="caution">
    <text evidence="18">The sequence shown here is derived from an EMBL/GenBank/DDBJ whole genome shotgun (WGS) entry which is preliminary data.</text>
</comment>
<evidence type="ECO:0000256" key="7">
    <source>
        <dbReference type="ARBA" id="ARBA00022786"/>
    </source>
</evidence>
<evidence type="ECO:0000256" key="3">
    <source>
        <dbReference type="ARBA" id="ARBA00012483"/>
    </source>
</evidence>
<accession>A0A8J2H3T9</accession>
<keyword evidence="19" id="KW-1185">Reference proteome</keyword>
<evidence type="ECO:0000256" key="9">
    <source>
        <dbReference type="ARBA" id="ARBA00023125"/>
    </source>
</evidence>
<dbReference type="Pfam" id="PF00240">
    <property type="entry name" value="ubiquitin"/>
    <property type="match status" value="1"/>
</dbReference>
<dbReference type="Gene3D" id="2.30.30.140">
    <property type="match status" value="1"/>
</dbReference>
<dbReference type="GO" id="GO:0044027">
    <property type="term" value="P:negative regulation of gene expression via chromosomal CpG island methylation"/>
    <property type="evidence" value="ECO:0007669"/>
    <property type="project" value="TreeGrafter"/>
</dbReference>
<evidence type="ECO:0000313" key="18">
    <source>
        <dbReference type="EMBL" id="CAG5075493.1"/>
    </source>
</evidence>
<dbReference type="InterPro" id="IPR013083">
    <property type="entry name" value="Znf_RING/FYVE/PHD"/>
</dbReference>
<feature type="domain" description="PHD-type" evidence="14">
    <location>
        <begin position="281"/>
        <end position="347"/>
    </location>
</feature>
<keyword evidence="6 12" id="KW-0863">Zinc-finger</keyword>
<reference evidence="18" key="1">
    <citation type="submission" date="2021-04" db="EMBL/GenBank/DDBJ databases">
        <authorList>
            <person name="Chebbi M.A.C M."/>
        </authorList>
    </citation>
    <scope>NUCLEOTIDE SEQUENCE</scope>
</reference>
<evidence type="ECO:0000256" key="12">
    <source>
        <dbReference type="PROSITE-ProRule" id="PRU00175"/>
    </source>
</evidence>
<organism evidence="18 19">
    <name type="scientific">Cotesia congregata</name>
    <name type="common">Parasitoid wasp</name>
    <name type="synonym">Apanteles congregatus</name>
    <dbReference type="NCBI Taxonomy" id="51543"/>
    <lineage>
        <taxon>Eukaryota</taxon>
        <taxon>Metazoa</taxon>
        <taxon>Ecdysozoa</taxon>
        <taxon>Arthropoda</taxon>
        <taxon>Hexapoda</taxon>
        <taxon>Insecta</taxon>
        <taxon>Pterygota</taxon>
        <taxon>Neoptera</taxon>
        <taxon>Endopterygota</taxon>
        <taxon>Hymenoptera</taxon>
        <taxon>Apocrita</taxon>
        <taxon>Ichneumonoidea</taxon>
        <taxon>Braconidae</taxon>
        <taxon>Microgastrinae</taxon>
        <taxon>Cotesia</taxon>
    </lineage>
</organism>
<dbReference type="Gene3D" id="3.10.20.90">
    <property type="entry name" value="Phosphatidylinositol 3-kinase Catalytic Subunit, Chain A, domain 1"/>
    <property type="match status" value="1"/>
</dbReference>
<proteinExistence type="predicted"/>
<evidence type="ECO:0000259" key="17">
    <source>
        <dbReference type="PROSITE" id="PS51015"/>
    </source>
</evidence>
<protein>
    <recommendedName>
        <fullName evidence="3">RING-type E3 ubiquitin transferase</fullName>
        <ecNumber evidence="3">2.3.2.27</ecNumber>
    </recommendedName>
</protein>
<dbReference type="PROSITE" id="PS01359">
    <property type="entry name" value="ZF_PHD_1"/>
    <property type="match status" value="1"/>
</dbReference>
<evidence type="ECO:0000259" key="16">
    <source>
        <dbReference type="PROSITE" id="PS50089"/>
    </source>
</evidence>
<evidence type="ECO:0000256" key="10">
    <source>
        <dbReference type="ARBA" id="ARBA00023242"/>
    </source>
</evidence>
<keyword evidence="5" id="KW-0479">Metal-binding</keyword>
<dbReference type="InterPro" id="IPR000626">
    <property type="entry name" value="Ubiquitin-like_dom"/>
</dbReference>